<dbReference type="AlphaFoldDB" id="A0AAW2FQU0"/>
<evidence type="ECO:0000313" key="2">
    <source>
        <dbReference type="Proteomes" id="UP001430953"/>
    </source>
</evidence>
<sequence>MSREIIKPCLWEPARNWQCTQDDFRKIKNYVKIIKITKIKKAYQCAQKTEINLVFQSCTKTAFMRIFPNVLFKYSRILPI</sequence>
<reference evidence="1 2" key="1">
    <citation type="submission" date="2023-03" db="EMBL/GenBank/DDBJ databases">
        <title>High recombination rates correlate with genetic variation in Cardiocondyla obscurior ants.</title>
        <authorList>
            <person name="Errbii M."/>
        </authorList>
    </citation>
    <scope>NUCLEOTIDE SEQUENCE [LARGE SCALE GENOMIC DNA]</scope>
    <source>
        <strain evidence="1">Alpha-2009</strain>
        <tissue evidence="1">Whole body</tissue>
    </source>
</reference>
<keyword evidence="2" id="KW-1185">Reference proteome</keyword>
<dbReference type="Proteomes" id="UP001430953">
    <property type="component" value="Unassembled WGS sequence"/>
</dbReference>
<proteinExistence type="predicted"/>
<dbReference type="EMBL" id="JADYXP020000009">
    <property type="protein sequence ID" value="KAL0117146.1"/>
    <property type="molecule type" value="Genomic_DNA"/>
</dbReference>
<name>A0AAW2FQU0_9HYME</name>
<evidence type="ECO:0000313" key="1">
    <source>
        <dbReference type="EMBL" id="KAL0117146.1"/>
    </source>
</evidence>
<comment type="caution">
    <text evidence="1">The sequence shown here is derived from an EMBL/GenBank/DDBJ whole genome shotgun (WGS) entry which is preliminary data.</text>
</comment>
<gene>
    <name evidence="1" type="ORF">PUN28_010172</name>
</gene>
<organism evidence="1 2">
    <name type="scientific">Cardiocondyla obscurior</name>
    <dbReference type="NCBI Taxonomy" id="286306"/>
    <lineage>
        <taxon>Eukaryota</taxon>
        <taxon>Metazoa</taxon>
        <taxon>Ecdysozoa</taxon>
        <taxon>Arthropoda</taxon>
        <taxon>Hexapoda</taxon>
        <taxon>Insecta</taxon>
        <taxon>Pterygota</taxon>
        <taxon>Neoptera</taxon>
        <taxon>Endopterygota</taxon>
        <taxon>Hymenoptera</taxon>
        <taxon>Apocrita</taxon>
        <taxon>Aculeata</taxon>
        <taxon>Formicoidea</taxon>
        <taxon>Formicidae</taxon>
        <taxon>Myrmicinae</taxon>
        <taxon>Cardiocondyla</taxon>
    </lineage>
</organism>
<accession>A0AAW2FQU0</accession>
<protein>
    <submittedName>
        <fullName evidence="1">Uncharacterized protein</fullName>
    </submittedName>
</protein>